<protein>
    <submittedName>
        <fullName evidence="1">Uncharacterized protein</fullName>
    </submittedName>
</protein>
<organism evidence="1 2">
    <name type="scientific">Persicobacter diffluens</name>
    <dbReference type="NCBI Taxonomy" id="981"/>
    <lineage>
        <taxon>Bacteria</taxon>
        <taxon>Pseudomonadati</taxon>
        <taxon>Bacteroidota</taxon>
        <taxon>Cytophagia</taxon>
        <taxon>Cytophagales</taxon>
        <taxon>Persicobacteraceae</taxon>
        <taxon>Persicobacter</taxon>
    </lineage>
</organism>
<gene>
    <name evidence="1" type="ORF">PEDI_35420</name>
</gene>
<reference evidence="1 2" key="1">
    <citation type="submission" date="2021-12" db="EMBL/GenBank/DDBJ databases">
        <title>Genome sequencing of bacteria with rrn-lacking chromosome and rrn-plasmid.</title>
        <authorList>
            <person name="Anda M."/>
            <person name="Iwasaki W."/>
        </authorList>
    </citation>
    <scope>NUCLEOTIDE SEQUENCE [LARGE SCALE GENOMIC DNA]</scope>
    <source>
        <strain evidence="1 2">NBRC 15940</strain>
    </source>
</reference>
<name>A0AAN4W2W4_9BACT</name>
<keyword evidence="2" id="KW-1185">Reference proteome</keyword>
<dbReference type="EMBL" id="BQKE01000002">
    <property type="protein sequence ID" value="GJM62990.1"/>
    <property type="molecule type" value="Genomic_DNA"/>
</dbReference>
<evidence type="ECO:0000313" key="1">
    <source>
        <dbReference type="EMBL" id="GJM62990.1"/>
    </source>
</evidence>
<comment type="caution">
    <text evidence="1">The sequence shown here is derived from an EMBL/GenBank/DDBJ whole genome shotgun (WGS) entry which is preliminary data.</text>
</comment>
<sequence length="208" mass="24168">MKYKAFSNRLVSDAPTSDKSIVQDPLPQWSSSVDSRFSSIEYVLIEENIEFQHLKSCSDFIKKLPASTFSIAVDLSAMGRFEGGLALLHLKEIDADTVEQKVGNNMEVPNFSAQFSDYLQWMELSNEMHYEEYSTMYFQQLAALLYTARAENCNRVIMLFRHKSNHLVADSFIDFYRLFKPYDTPVVNQIKRVRRMSDDVEIFLGWIE</sequence>
<dbReference type="Proteomes" id="UP001310022">
    <property type="component" value="Unassembled WGS sequence"/>
</dbReference>
<dbReference type="AlphaFoldDB" id="A0AAN4W2W4"/>
<evidence type="ECO:0000313" key="2">
    <source>
        <dbReference type="Proteomes" id="UP001310022"/>
    </source>
</evidence>
<accession>A0AAN4W2W4</accession>
<proteinExistence type="predicted"/>
<dbReference type="RefSeq" id="WP_338238209.1">
    <property type="nucleotide sequence ID" value="NZ_BQKE01000002.1"/>
</dbReference>